<protein>
    <submittedName>
        <fullName evidence="1">Uncharacterized protein</fullName>
    </submittedName>
</protein>
<proteinExistence type="predicted"/>
<dbReference type="AlphaFoldDB" id="A0A0F9MEE6"/>
<accession>A0A0F9MEE6</accession>
<sequence>MSQNTLFQKEQDEKEIVENLCEDCKQKPRIWDINIRDKCEDCNRKHFISEFRKIDLDEKGFRVFGDNYIFYSHTTGKEEVKKTNVLRVFYGFMGTNTFSLCVSLCDDDFVFEHTFGITEEFGNFLIKELQLVKKEMERGEDDSEMEWVNESIQQMERVPLTENPPETETKLVKIEEAEEYRKQLYSRPKKRKSKNQEKLI</sequence>
<dbReference type="EMBL" id="LAZR01010331">
    <property type="protein sequence ID" value="KKM67532.1"/>
    <property type="molecule type" value="Genomic_DNA"/>
</dbReference>
<gene>
    <name evidence="1" type="ORF">LCGC14_1470200</name>
</gene>
<reference evidence="1" key="1">
    <citation type="journal article" date="2015" name="Nature">
        <title>Complex archaea that bridge the gap between prokaryotes and eukaryotes.</title>
        <authorList>
            <person name="Spang A."/>
            <person name="Saw J.H."/>
            <person name="Jorgensen S.L."/>
            <person name="Zaremba-Niedzwiedzka K."/>
            <person name="Martijn J."/>
            <person name="Lind A.E."/>
            <person name="van Eijk R."/>
            <person name="Schleper C."/>
            <person name="Guy L."/>
            <person name="Ettema T.J."/>
        </authorList>
    </citation>
    <scope>NUCLEOTIDE SEQUENCE</scope>
</reference>
<comment type="caution">
    <text evidence="1">The sequence shown here is derived from an EMBL/GenBank/DDBJ whole genome shotgun (WGS) entry which is preliminary data.</text>
</comment>
<name>A0A0F9MEE6_9ZZZZ</name>
<evidence type="ECO:0000313" key="1">
    <source>
        <dbReference type="EMBL" id="KKM67532.1"/>
    </source>
</evidence>
<organism evidence="1">
    <name type="scientific">marine sediment metagenome</name>
    <dbReference type="NCBI Taxonomy" id="412755"/>
    <lineage>
        <taxon>unclassified sequences</taxon>
        <taxon>metagenomes</taxon>
        <taxon>ecological metagenomes</taxon>
    </lineage>
</organism>